<proteinExistence type="predicted"/>
<dbReference type="EMBL" id="RRZA01000032">
    <property type="protein sequence ID" value="MBE0458071.1"/>
    <property type="molecule type" value="Genomic_DNA"/>
</dbReference>
<gene>
    <name evidence="4" type="ORF">EI167_11535</name>
</gene>
<dbReference type="Pfam" id="PF12833">
    <property type="entry name" value="HTH_18"/>
    <property type="match status" value="1"/>
</dbReference>
<reference evidence="4 5" key="1">
    <citation type="submission" date="2020-07" db="EMBL/GenBank/DDBJ databases">
        <title>Halophilic bacteria isolated from french cheeses.</title>
        <authorList>
            <person name="Kothe C.I."/>
            <person name="Farah-Kraiem B."/>
            <person name="Renault P."/>
            <person name="Dridi B."/>
        </authorList>
    </citation>
    <scope>NUCLEOTIDE SEQUENCE [LARGE SCALE GENOMIC DNA]</scope>
    <source>
        <strain evidence="4 5">FME14</strain>
    </source>
</reference>
<evidence type="ECO:0000256" key="1">
    <source>
        <dbReference type="ARBA" id="ARBA00023015"/>
    </source>
</evidence>
<dbReference type="InterPro" id="IPR002818">
    <property type="entry name" value="DJ-1/PfpI"/>
</dbReference>
<protein>
    <submittedName>
        <fullName evidence="4">Helix-turn-helix domain-containing protein</fullName>
    </submittedName>
</protein>
<dbReference type="PANTHER" id="PTHR43130">
    <property type="entry name" value="ARAC-FAMILY TRANSCRIPTIONAL REGULATOR"/>
    <property type="match status" value="1"/>
</dbReference>
<dbReference type="Gene3D" id="1.10.10.60">
    <property type="entry name" value="Homeodomain-like"/>
    <property type="match status" value="1"/>
</dbReference>
<sequence>MHIPSVAILLYPSFSLFHIAVPQTVFSLMPEGKPLFDVKLFSTDGGSQQAENCMVVQADGGIELLESADIVIIPGWHDLDCEPAPHLEQALIKAYERGAKVVGLCYGAYVLAYSGLLNQKEAATHWMAEEDFNHRFTQVKLNTNALYVESERVVTSAGTAAALDCCLYIVRSQYGTKIANQMARILVVPPHREGGQAQFIAQPIPKSTQNAEINRLLDDLRGNIAKDYSITELAEKLCMSRRTFTRHFNKATGMSFRKWLINERLAHSLELLENSSVPVERVAEMIGFQTPTSFRQHFNHRFHVTPSAWRKTFGQR</sequence>
<name>A0ABR9FMM1_9GAMM</name>
<keyword evidence="5" id="KW-1185">Reference proteome</keyword>
<dbReference type="InterPro" id="IPR009057">
    <property type="entry name" value="Homeodomain-like_sf"/>
</dbReference>
<dbReference type="SUPFAM" id="SSF46689">
    <property type="entry name" value="Homeodomain-like"/>
    <property type="match status" value="2"/>
</dbReference>
<keyword evidence="2" id="KW-0804">Transcription</keyword>
<dbReference type="Gene3D" id="3.40.50.880">
    <property type="match status" value="1"/>
</dbReference>
<dbReference type="PROSITE" id="PS01124">
    <property type="entry name" value="HTH_ARAC_FAMILY_2"/>
    <property type="match status" value="1"/>
</dbReference>
<keyword evidence="1" id="KW-0805">Transcription regulation</keyword>
<evidence type="ECO:0000313" key="5">
    <source>
        <dbReference type="Proteomes" id="UP000707245"/>
    </source>
</evidence>
<evidence type="ECO:0000259" key="3">
    <source>
        <dbReference type="PROSITE" id="PS01124"/>
    </source>
</evidence>
<evidence type="ECO:0000313" key="4">
    <source>
        <dbReference type="EMBL" id="MBE0458071.1"/>
    </source>
</evidence>
<comment type="caution">
    <text evidence="4">The sequence shown here is derived from an EMBL/GenBank/DDBJ whole genome shotgun (WGS) entry which is preliminary data.</text>
</comment>
<dbReference type="CDD" id="cd03137">
    <property type="entry name" value="GATase1_AraC_1"/>
    <property type="match status" value="1"/>
</dbReference>
<dbReference type="SMART" id="SM00342">
    <property type="entry name" value="HTH_ARAC"/>
    <property type="match status" value="1"/>
</dbReference>
<evidence type="ECO:0000256" key="2">
    <source>
        <dbReference type="ARBA" id="ARBA00023163"/>
    </source>
</evidence>
<dbReference type="SUPFAM" id="SSF52317">
    <property type="entry name" value="Class I glutamine amidotransferase-like"/>
    <property type="match status" value="1"/>
</dbReference>
<dbReference type="Proteomes" id="UP000707245">
    <property type="component" value="Unassembled WGS sequence"/>
</dbReference>
<dbReference type="PANTHER" id="PTHR43130:SF3">
    <property type="entry name" value="HTH-TYPE TRANSCRIPTIONAL REGULATOR RV1931C"/>
    <property type="match status" value="1"/>
</dbReference>
<dbReference type="InterPro" id="IPR052158">
    <property type="entry name" value="INH-QAR"/>
</dbReference>
<accession>A0ABR9FMM1</accession>
<dbReference type="Pfam" id="PF01965">
    <property type="entry name" value="DJ-1_PfpI"/>
    <property type="match status" value="1"/>
</dbReference>
<organism evidence="4 5">
    <name type="scientific">Pseudoalteromonas prydzensis</name>
    <dbReference type="NCBI Taxonomy" id="182141"/>
    <lineage>
        <taxon>Bacteria</taxon>
        <taxon>Pseudomonadati</taxon>
        <taxon>Pseudomonadota</taxon>
        <taxon>Gammaproteobacteria</taxon>
        <taxon>Alteromonadales</taxon>
        <taxon>Pseudoalteromonadaceae</taxon>
        <taxon>Pseudoalteromonas</taxon>
    </lineage>
</organism>
<dbReference type="InterPro" id="IPR029062">
    <property type="entry name" value="Class_I_gatase-like"/>
</dbReference>
<dbReference type="RefSeq" id="WP_192541852.1">
    <property type="nucleotide sequence ID" value="NZ_JBQDLW010000023.1"/>
</dbReference>
<dbReference type="InterPro" id="IPR018060">
    <property type="entry name" value="HTH_AraC"/>
</dbReference>
<feature type="domain" description="HTH araC/xylS-type" evidence="3">
    <location>
        <begin position="214"/>
        <end position="312"/>
    </location>
</feature>